<dbReference type="EMBL" id="FQWY01000021">
    <property type="protein sequence ID" value="SHG98876.1"/>
    <property type="molecule type" value="Genomic_DNA"/>
</dbReference>
<reference evidence="2" key="1">
    <citation type="submission" date="2016-11" db="EMBL/GenBank/DDBJ databases">
        <authorList>
            <person name="Varghese N."/>
            <person name="Submissions S."/>
        </authorList>
    </citation>
    <scope>NUCLEOTIDE SEQUENCE [LARGE SCALE GENOMIC DNA]</scope>
    <source>
        <strain evidence="2">DSM 11003</strain>
    </source>
</reference>
<dbReference type="Proteomes" id="UP000242329">
    <property type="component" value="Unassembled WGS sequence"/>
</dbReference>
<evidence type="ECO:0000313" key="2">
    <source>
        <dbReference type="Proteomes" id="UP000242329"/>
    </source>
</evidence>
<evidence type="ECO:0008006" key="3">
    <source>
        <dbReference type="Google" id="ProtNLM"/>
    </source>
</evidence>
<name>A0A1M5PAS1_9FIRM</name>
<dbReference type="OrthoDB" id="1677173at2"/>
<dbReference type="GO" id="GO:0005576">
    <property type="term" value="C:extracellular region"/>
    <property type="evidence" value="ECO:0007669"/>
    <property type="project" value="UniProtKB-SubCell"/>
</dbReference>
<organism evidence="1 2">
    <name type="scientific">Thermosyntropha lipolytica DSM 11003</name>
    <dbReference type="NCBI Taxonomy" id="1123382"/>
    <lineage>
        <taxon>Bacteria</taxon>
        <taxon>Bacillati</taxon>
        <taxon>Bacillota</taxon>
        <taxon>Clostridia</taxon>
        <taxon>Eubacteriales</taxon>
        <taxon>Syntrophomonadaceae</taxon>
        <taxon>Thermosyntropha</taxon>
    </lineage>
</organism>
<dbReference type="NCBIfam" id="NF033679">
    <property type="entry name" value="DNRLRE_dom"/>
    <property type="match status" value="1"/>
</dbReference>
<protein>
    <recommendedName>
        <fullName evidence="3">DNRLRE domain-containing protein</fullName>
    </recommendedName>
</protein>
<proteinExistence type="predicted"/>
<dbReference type="AlphaFoldDB" id="A0A1M5PAS1"/>
<dbReference type="RefSeq" id="WP_073092084.1">
    <property type="nucleotide sequence ID" value="NZ_FQWY01000021.1"/>
</dbReference>
<keyword evidence="2" id="KW-1185">Reference proteome</keyword>
<sequence>MNKVIIPLTKGLYISQYYAWQNFRSSEVLFAGRFKGRGDIYRSLLYCDLSYLDGIIPPGDVIRSACLQMHIIRNDLLPGKKARLLIYPLLAPWDENEVTWNKQPLFDKKRNLTIAVKAGREGEVVFDLTLWVREWYEQKSPYYGIMLGGEEDYDALIALAGLRFLPVSKRPALIINYGNLNY</sequence>
<gene>
    <name evidence="1" type="ORF">SAMN02745221_01425</name>
</gene>
<evidence type="ECO:0000313" key="1">
    <source>
        <dbReference type="EMBL" id="SHG98876.1"/>
    </source>
</evidence>
<dbReference type="STRING" id="1123382.SAMN02745221_01425"/>
<accession>A0A1M5PAS1</accession>